<evidence type="ECO:0000256" key="5">
    <source>
        <dbReference type="ARBA" id="ARBA00023239"/>
    </source>
</evidence>
<dbReference type="AlphaFoldDB" id="A0A6P4YW30"/>
<dbReference type="Pfam" id="PF00282">
    <property type="entry name" value="Pyridoxal_deC"/>
    <property type="match status" value="1"/>
</dbReference>
<sequence>MAREIVFDYDYLVRLEESSRKLESDSKQRLELLLKAQREVDTYLEQLNMDHPTGWAIPPQEEQVSVQAGPDQIQAGPDQAQSGLNKGQGPLPIQENAVSIDVALRDFSRIGEEMEREGHPGHMAMVPGNSTAPAAVGDFLAASFNPYPHHVASCWRAVKMQQQIVQWAGQLFGYPRTCAGNLTSGGTVATMVAMATARDTKVPQSKDYSRSVLYISELTHDGVAKCLNTLGMREAVVRKVPVDDQYGMDVNILRKFIQDDLKDDLLPFLVVATVGTTDAGSADPVPAVRAVATQYNMWLHVDACYGGFFALCNSARHLFEGVETADSISVDPHKGLYAPFGTGLVLVRDGILLRKSNTRKHGNYMQHQNNNPEDWNPEDLTFEQSSHFRAPRIWLPLQVFGVSTFRDALQEKLELAKYLYLRLKCQPRLYVVKPVLSIVLFRLAAMTDSANHALLKKITADGRFFITITTVKGVQYLRACIFCFRTHRQDMDVFINKVMNAVAEMGLPEDEFCHAG</sequence>
<dbReference type="KEGG" id="bbel:109468998"/>
<dbReference type="Gene3D" id="3.90.1150.10">
    <property type="entry name" value="Aspartate Aminotransferase, domain 1"/>
    <property type="match status" value="1"/>
</dbReference>
<feature type="region of interest" description="Disordered" evidence="8">
    <location>
        <begin position="62"/>
        <end position="88"/>
    </location>
</feature>
<keyword evidence="3" id="KW-0210">Decarboxylase</keyword>
<dbReference type="GO" id="GO:0042423">
    <property type="term" value="P:catecholamine biosynthetic process"/>
    <property type="evidence" value="ECO:0007669"/>
    <property type="project" value="UniProtKB-KW"/>
</dbReference>
<dbReference type="PANTHER" id="PTHR11999">
    <property type="entry name" value="GROUP II PYRIDOXAL-5-PHOSPHATE DECARBOXYLASE"/>
    <property type="match status" value="1"/>
</dbReference>
<dbReference type="GO" id="GO:0005737">
    <property type="term" value="C:cytoplasm"/>
    <property type="evidence" value="ECO:0007669"/>
    <property type="project" value="TreeGrafter"/>
</dbReference>
<evidence type="ECO:0000256" key="8">
    <source>
        <dbReference type="SAM" id="MobiDB-lite"/>
    </source>
</evidence>
<dbReference type="InterPro" id="IPR015421">
    <property type="entry name" value="PyrdxlP-dep_Trfase_major"/>
</dbReference>
<dbReference type="InterPro" id="IPR015422">
    <property type="entry name" value="PyrdxlP-dep_Trfase_small"/>
</dbReference>
<dbReference type="RefSeq" id="XP_019622942.1">
    <property type="nucleotide sequence ID" value="XM_019767383.1"/>
</dbReference>
<comment type="cofactor">
    <cofactor evidence="1 6 7">
        <name>pyridoxal 5'-phosphate</name>
        <dbReference type="ChEBI" id="CHEBI:597326"/>
    </cofactor>
</comment>
<keyword evidence="4 6" id="KW-0663">Pyridoxal phosphate</keyword>
<evidence type="ECO:0000313" key="9">
    <source>
        <dbReference type="Proteomes" id="UP000515135"/>
    </source>
</evidence>
<evidence type="ECO:0000256" key="1">
    <source>
        <dbReference type="ARBA" id="ARBA00001933"/>
    </source>
</evidence>
<dbReference type="GeneID" id="109468998"/>
<name>A0A6P4YW30_BRABE</name>
<dbReference type="PANTHER" id="PTHR11999:SF70">
    <property type="entry name" value="MIP05841P"/>
    <property type="match status" value="1"/>
</dbReference>
<dbReference type="Proteomes" id="UP000515135">
    <property type="component" value="Unplaced"/>
</dbReference>
<gene>
    <name evidence="10 11" type="primary">LOC109468998</name>
</gene>
<evidence type="ECO:0000256" key="2">
    <source>
        <dbReference type="ARBA" id="ARBA00009533"/>
    </source>
</evidence>
<feature type="modified residue" description="N6-(pyridoxal phosphate)lysine" evidence="6">
    <location>
        <position position="334"/>
    </location>
</feature>
<dbReference type="OrthoDB" id="392571at2759"/>
<dbReference type="RefSeq" id="XP_019622943.1">
    <property type="nucleotide sequence ID" value="XM_019767384.1"/>
</dbReference>
<evidence type="ECO:0000313" key="11">
    <source>
        <dbReference type="RefSeq" id="XP_019622943.1"/>
    </source>
</evidence>
<dbReference type="SUPFAM" id="SSF53383">
    <property type="entry name" value="PLP-dependent transferases"/>
    <property type="match status" value="1"/>
</dbReference>
<evidence type="ECO:0000313" key="10">
    <source>
        <dbReference type="RefSeq" id="XP_019622942.1"/>
    </source>
</evidence>
<evidence type="ECO:0000256" key="6">
    <source>
        <dbReference type="PIRSR" id="PIRSR602129-50"/>
    </source>
</evidence>
<dbReference type="Gene3D" id="3.40.640.10">
    <property type="entry name" value="Type I PLP-dependent aspartate aminotransferase-like (Major domain)"/>
    <property type="match status" value="1"/>
</dbReference>
<protein>
    <submittedName>
        <fullName evidence="10 11">Tyrosine decarboxylase 1-like isoform X1</fullName>
    </submittedName>
</protein>
<proteinExistence type="inferred from homology"/>
<evidence type="ECO:0000256" key="4">
    <source>
        <dbReference type="ARBA" id="ARBA00022898"/>
    </source>
</evidence>
<dbReference type="GO" id="GO:0016831">
    <property type="term" value="F:carboxy-lyase activity"/>
    <property type="evidence" value="ECO:0007669"/>
    <property type="project" value="UniProtKB-KW"/>
</dbReference>
<dbReference type="InterPro" id="IPR010977">
    <property type="entry name" value="Aromatic_deC"/>
</dbReference>
<keyword evidence="5 7" id="KW-0456">Lyase</keyword>
<keyword evidence="9" id="KW-1185">Reference proteome</keyword>
<evidence type="ECO:0000256" key="7">
    <source>
        <dbReference type="RuleBase" id="RU000382"/>
    </source>
</evidence>
<organism evidence="9 10">
    <name type="scientific">Branchiostoma belcheri</name>
    <name type="common">Amphioxus</name>
    <dbReference type="NCBI Taxonomy" id="7741"/>
    <lineage>
        <taxon>Eukaryota</taxon>
        <taxon>Metazoa</taxon>
        <taxon>Chordata</taxon>
        <taxon>Cephalochordata</taxon>
        <taxon>Leptocardii</taxon>
        <taxon>Amphioxiformes</taxon>
        <taxon>Branchiostomatidae</taxon>
        <taxon>Branchiostoma</taxon>
    </lineage>
</organism>
<dbReference type="GO" id="GO:0030170">
    <property type="term" value="F:pyridoxal phosphate binding"/>
    <property type="evidence" value="ECO:0007669"/>
    <property type="project" value="InterPro"/>
</dbReference>
<reference evidence="10 11" key="1">
    <citation type="submission" date="2025-04" db="UniProtKB">
        <authorList>
            <consortium name="RefSeq"/>
        </authorList>
    </citation>
    <scope>IDENTIFICATION</scope>
    <source>
        <tissue evidence="10 11">Gonad</tissue>
    </source>
</reference>
<dbReference type="InterPro" id="IPR002129">
    <property type="entry name" value="PyrdxlP-dep_de-COase"/>
</dbReference>
<accession>A0A6P4YW30</accession>
<comment type="similarity">
    <text evidence="2 7">Belongs to the group II decarboxylase family.</text>
</comment>
<dbReference type="GO" id="GO:0019752">
    <property type="term" value="P:carboxylic acid metabolic process"/>
    <property type="evidence" value="ECO:0007669"/>
    <property type="project" value="InterPro"/>
</dbReference>
<evidence type="ECO:0000256" key="3">
    <source>
        <dbReference type="ARBA" id="ARBA00022793"/>
    </source>
</evidence>
<dbReference type="InterPro" id="IPR015424">
    <property type="entry name" value="PyrdxlP-dep_Trfase"/>
</dbReference>